<keyword evidence="2" id="KW-1185">Reference proteome</keyword>
<gene>
    <name evidence="1" type="ORF">GCM10010170_089850</name>
</gene>
<evidence type="ECO:0000313" key="1">
    <source>
        <dbReference type="EMBL" id="GAA2381820.1"/>
    </source>
</evidence>
<dbReference type="Proteomes" id="UP001501444">
    <property type="component" value="Unassembled WGS sequence"/>
</dbReference>
<evidence type="ECO:0000313" key="2">
    <source>
        <dbReference type="Proteomes" id="UP001501444"/>
    </source>
</evidence>
<accession>A0ABN3HJ97</accession>
<protein>
    <submittedName>
        <fullName evidence="1">Uncharacterized protein</fullName>
    </submittedName>
</protein>
<dbReference type="EMBL" id="BAAARV010000088">
    <property type="protein sequence ID" value="GAA2381820.1"/>
    <property type="molecule type" value="Genomic_DNA"/>
</dbReference>
<reference evidence="1 2" key="1">
    <citation type="journal article" date="2019" name="Int. J. Syst. Evol. Microbiol.">
        <title>The Global Catalogue of Microorganisms (GCM) 10K type strain sequencing project: providing services to taxonomists for standard genome sequencing and annotation.</title>
        <authorList>
            <consortium name="The Broad Institute Genomics Platform"/>
            <consortium name="The Broad Institute Genome Sequencing Center for Infectious Disease"/>
            <person name="Wu L."/>
            <person name="Ma J."/>
        </authorList>
    </citation>
    <scope>NUCLEOTIDE SEQUENCE [LARGE SCALE GENOMIC DNA]</scope>
    <source>
        <strain evidence="1 2">JCM 3272</strain>
    </source>
</reference>
<organism evidence="1 2">
    <name type="scientific">Dactylosporangium salmoneum</name>
    <dbReference type="NCBI Taxonomy" id="53361"/>
    <lineage>
        <taxon>Bacteria</taxon>
        <taxon>Bacillati</taxon>
        <taxon>Actinomycetota</taxon>
        <taxon>Actinomycetes</taxon>
        <taxon>Micromonosporales</taxon>
        <taxon>Micromonosporaceae</taxon>
        <taxon>Dactylosporangium</taxon>
    </lineage>
</organism>
<sequence>MRREVVHTAAPARALSGRLGEATVAPVVAAWAPTGGTRAAMTTAMIEIVLRMVLPRGETSRALGPGGPRTPPTLGAGGVRIVLIQR</sequence>
<proteinExistence type="predicted"/>
<name>A0ABN3HJ97_9ACTN</name>
<comment type="caution">
    <text evidence="1">The sequence shown here is derived from an EMBL/GenBank/DDBJ whole genome shotgun (WGS) entry which is preliminary data.</text>
</comment>